<dbReference type="AlphaFoldDB" id="A0A1F5LVI9"/>
<dbReference type="GO" id="GO:0005506">
    <property type="term" value="F:iron ion binding"/>
    <property type="evidence" value="ECO:0007669"/>
    <property type="project" value="InterPro"/>
</dbReference>
<feature type="region of interest" description="Disordered" evidence="6">
    <location>
        <begin position="378"/>
        <end position="399"/>
    </location>
</feature>
<keyword evidence="9" id="KW-1185">Reference proteome</keyword>
<dbReference type="PROSITE" id="PS51471">
    <property type="entry name" value="FE2OG_OXY"/>
    <property type="match status" value="1"/>
</dbReference>
<gene>
    <name evidence="8" type="ORF">PENARI_c002G01527</name>
</gene>
<dbReference type="GO" id="GO:0020037">
    <property type="term" value="F:heme binding"/>
    <property type="evidence" value="ECO:0007669"/>
    <property type="project" value="InterPro"/>
</dbReference>
<dbReference type="Pfam" id="PF00067">
    <property type="entry name" value="p450"/>
    <property type="match status" value="1"/>
</dbReference>
<protein>
    <recommendedName>
        <fullName evidence="7">Fe2OG dioxygenase domain-containing protein</fullName>
    </recommendedName>
</protein>
<feature type="domain" description="Fe2OG dioxygenase" evidence="7">
    <location>
        <begin position="563"/>
        <end position="686"/>
    </location>
</feature>
<evidence type="ECO:0000313" key="8">
    <source>
        <dbReference type="EMBL" id="OGE56951.1"/>
    </source>
</evidence>
<evidence type="ECO:0000256" key="1">
    <source>
        <dbReference type="ARBA" id="ARBA00001971"/>
    </source>
</evidence>
<dbReference type="STRING" id="1835702.A0A1F5LVI9"/>
<dbReference type="GO" id="GO:0043386">
    <property type="term" value="P:mycotoxin biosynthetic process"/>
    <property type="evidence" value="ECO:0007669"/>
    <property type="project" value="UniProtKB-ARBA"/>
</dbReference>
<evidence type="ECO:0000256" key="6">
    <source>
        <dbReference type="SAM" id="MobiDB-lite"/>
    </source>
</evidence>
<organism evidence="8 9">
    <name type="scientific">Penicillium arizonense</name>
    <dbReference type="NCBI Taxonomy" id="1835702"/>
    <lineage>
        <taxon>Eukaryota</taxon>
        <taxon>Fungi</taxon>
        <taxon>Dikarya</taxon>
        <taxon>Ascomycota</taxon>
        <taxon>Pezizomycotina</taxon>
        <taxon>Eurotiomycetes</taxon>
        <taxon>Eurotiomycetidae</taxon>
        <taxon>Eurotiales</taxon>
        <taxon>Aspergillaceae</taxon>
        <taxon>Penicillium</taxon>
    </lineage>
</organism>
<dbReference type="InterPro" id="IPR005123">
    <property type="entry name" value="Oxoglu/Fe-dep_dioxygenase_dom"/>
</dbReference>
<evidence type="ECO:0000256" key="4">
    <source>
        <dbReference type="ARBA" id="ARBA00023002"/>
    </source>
</evidence>
<accession>A0A1F5LVI9</accession>
<dbReference type="RefSeq" id="XP_022492378.1">
    <property type="nucleotide sequence ID" value="XM_022627234.1"/>
</dbReference>
<dbReference type="Gene3D" id="1.10.630.10">
    <property type="entry name" value="Cytochrome P450"/>
    <property type="match status" value="1"/>
</dbReference>
<comment type="cofactor">
    <cofactor evidence="1">
        <name>heme</name>
        <dbReference type="ChEBI" id="CHEBI:30413"/>
    </cofactor>
</comment>
<dbReference type="CDD" id="cd11041">
    <property type="entry name" value="CYP503A1-like"/>
    <property type="match status" value="1"/>
</dbReference>
<dbReference type="InterPro" id="IPR027443">
    <property type="entry name" value="IPNS-like_sf"/>
</dbReference>
<dbReference type="Gene3D" id="2.60.120.330">
    <property type="entry name" value="B-lactam Antibiotic, Isopenicillin N Synthase, Chain"/>
    <property type="match status" value="1"/>
</dbReference>
<evidence type="ECO:0000256" key="2">
    <source>
        <dbReference type="ARBA" id="ARBA00010617"/>
    </source>
</evidence>
<evidence type="ECO:0000256" key="3">
    <source>
        <dbReference type="ARBA" id="ARBA00022723"/>
    </source>
</evidence>
<dbReference type="GO" id="GO:0004497">
    <property type="term" value="F:monooxygenase activity"/>
    <property type="evidence" value="ECO:0007669"/>
    <property type="project" value="InterPro"/>
</dbReference>
<dbReference type="PANTHER" id="PTHR46206">
    <property type="entry name" value="CYTOCHROME P450"/>
    <property type="match status" value="1"/>
</dbReference>
<dbReference type="GeneID" id="34571968"/>
<proteinExistence type="inferred from homology"/>
<reference evidence="8 9" key="1">
    <citation type="journal article" date="2016" name="Sci. Rep.">
        <title>Penicillium arizonense, a new, genome sequenced fungal species, reveals a high chemical diversity in secreted metabolites.</title>
        <authorList>
            <person name="Grijseels S."/>
            <person name="Nielsen J.C."/>
            <person name="Randelovic M."/>
            <person name="Nielsen J."/>
            <person name="Nielsen K.F."/>
            <person name="Workman M."/>
            <person name="Frisvad J.C."/>
        </authorList>
    </citation>
    <scope>NUCLEOTIDE SEQUENCE [LARGE SCALE GENOMIC DNA]</scope>
    <source>
        <strain evidence="8 9">CBS 141311</strain>
    </source>
</reference>
<dbReference type="InterPro" id="IPR001128">
    <property type="entry name" value="Cyt_P450"/>
</dbReference>
<evidence type="ECO:0000256" key="5">
    <source>
        <dbReference type="ARBA" id="ARBA00023004"/>
    </source>
</evidence>
<dbReference type="Pfam" id="PF03171">
    <property type="entry name" value="2OG-FeII_Oxy"/>
    <property type="match status" value="1"/>
</dbReference>
<dbReference type="EMBL" id="LXJU01000002">
    <property type="protein sequence ID" value="OGE56951.1"/>
    <property type="molecule type" value="Genomic_DNA"/>
</dbReference>
<sequence length="699" mass="78606">MYYPKAASMIKKGYEKYKDTPFRMLTADGEVIVLPTKYQQELRHLLPSQLSSLHAQYENALGQYTNIIIDSYLPSMTVRKKLTPALGRIVPRVIDELRGAFDALLPGCEDTWIQINPNELFTRLIALATSRVMAGDVLRRNEQWLNIASSYTKNIGITVILIRPFPAYLRPLVALFLPSVQQMKKQLRFAKDLFAPMVHERRQAALANDPDYTSPDDFLQWMIDLGEEQGETLDPELLAHHMLLLVTLAVVHTSTMALCHNIYDLIVMPEYLEPLREEMKRTLPDGWYKGTQAALVEQHRLDSFMRESQRFGPPGELSVHRIVKKPITLHDGLTLPVETHICFAAGPISRDMDFLPDAETFDGFRWCRKPEDRYALSPELGASAATPSGEKEKENTEKAVTSPASFVTISATNMHFGFGRQACPGRFFAANTLKAIMSRVILDYDFKLVGDERPANTHVGEHILPNLNSHARGFFQLPTQVKEKTRGYSAFDSELVRGKTPIPKETVYFNKKGAENDYSPPLGFQCSVEAVHNEWTNLRSQLFSTLSTILDSKESLIGTPSLDYESLGVNFYDSDRLGDRVHFSPAHMDSSTLTILVRASEACDGLEIAGLRTTDKRDSEGIGLDASFISVPAMPDEVIVLAGTRLQRLLGRSKVRACVHRVRRPTQTSNRCIANERLSLAIFCGPPMKSRDRQLFGDL</sequence>
<dbReference type="InterPro" id="IPR036396">
    <property type="entry name" value="Cyt_P450_sf"/>
</dbReference>
<dbReference type="GO" id="GO:0016705">
    <property type="term" value="F:oxidoreductase activity, acting on paired donors, with incorporation or reduction of molecular oxygen"/>
    <property type="evidence" value="ECO:0007669"/>
    <property type="project" value="InterPro"/>
</dbReference>
<evidence type="ECO:0000259" key="7">
    <source>
        <dbReference type="PROSITE" id="PS51471"/>
    </source>
</evidence>
<comment type="caution">
    <text evidence="8">The sequence shown here is derived from an EMBL/GenBank/DDBJ whole genome shotgun (WGS) entry which is preliminary data.</text>
</comment>
<dbReference type="SUPFAM" id="SSF48264">
    <property type="entry name" value="Cytochrome P450"/>
    <property type="match status" value="1"/>
</dbReference>
<dbReference type="OrthoDB" id="1844152at2759"/>
<keyword evidence="4" id="KW-0560">Oxidoreductase</keyword>
<dbReference type="PANTHER" id="PTHR46206:SF7">
    <property type="entry name" value="P450, PUTATIVE (EUROFUNG)-RELATED"/>
    <property type="match status" value="1"/>
</dbReference>
<comment type="similarity">
    <text evidence="2">Belongs to the cytochrome P450 family.</text>
</comment>
<dbReference type="SUPFAM" id="SSF51197">
    <property type="entry name" value="Clavaminate synthase-like"/>
    <property type="match status" value="1"/>
</dbReference>
<evidence type="ECO:0000313" key="9">
    <source>
        <dbReference type="Proteomes" id="UP000177622"/>
    </source>
</evidence>
<keyword evidence="5" id="KW-0408">Iron</keyword>
<keyword evidence="3" id="KW-0479">Metal-binding</keyword>
<dbReference type="InterPro" id="IPR044861">
    <property type="entry name" value="IPNS-like_FE2OG_OXY"/>
</dbReference>
<name>A0A1F5LVI9_PENAI</name>
<dbReference type="Proteomes" id="UP000177622">
    <property type="component" value="Unassembled WGS sequence"/>
</dbReference>